<feature type="transmembrane region" description="Helical" evidence="1">
    <location>
        <begin position="315"/>
        <end position="339"/>
    </location>
</feature>
<evidence type="ECO:0008006" key="4">
    <source>
        <dbReference type="Google" id="ProtNLM"/>
    </source>
</evidence>
<feature type="transmembrane region" description="Helical" evidence="1">
    <location>
        <begin position="381"/>
        <end position="401"/>
    </location>
</feature>
<dbReference type="AlphaFoldDB" id="A0A2L0ICR6"/>
<keyword evidence="1" id="KW-0812">Transmembrane</keyword>
<dbReference type="EMBL" id="CP026377">
    <property type="protein sequence ID" value="AUX92172.1"/>
    <property type="molecule type" value="Genomic_DNA"/>
</dbReference>
<feature type="transmembrane region" description="Helical" evidence="1">
    <location>
        <begin position="131"/>
        <end position="151"/>
    </location>
</feature>
<organism evidence="2 3">
    <name type="scientific">Mixta gaviniae</name>
    <dbReference type="NCBI Taxonomy" id="665914"/>
    <lineage>
        <taxon>Bacteria</taxon>
        <taxon>Pseudomonadati</taxon>
        <taxon>Pseudomonadota</taxon>
        <taxon>Gammaproteobacteria</taxon>
        <taxon>Enterobacterales</taxon>
        <taxon>Erwiniaceae</taxon>
        <taxon>Mixta</taxon>
    </lineage>
</organism>
<dbReference type="InterPro" id="IPR025291">
    <property type="entry name" value="DUF4153"/>
</dbReference>
<evidence type="ECO:0000256" key="1">
    <source>
        <dbReference type="SAM" id="Phobius"/>
    </source>
</evidence>
<reference evidence="2 3" key="1">
    <citation type="submission" date="2018-01" db="EMBL/GenBank/DDBJ databases">
        <title>Complete and assembled Genome of Pantoea gaviniae DSM22758T.</title>
        <authorList>
            <person name="Stevens M.J.A."/>
            <person name="Zurfluh K."/>
            <person name="Stephan R."/>
        </authorList>
    </citation>
    <scope>NUCLEOTIDE SEQUENCE [LARGE SCALE GENOMIC DNA]</scope>
    <source>
        <strain evidence="2 3">DSM 22758</strain>
    </source>
</reference>
<feature type="transmembrane region" description="Helical" evidence="1">
    <location>
        <begin position="284"/>
        <end position="303"/>
    </location>
</feature>
<feature type="transmembrane region" description="Helical" evidence="1">
    <location>
        <begin position="172"/>
        <end position="196"/>
    </location>
</feature>
<feature type="transmembrane region" description="Helical" evidence="1">
    <location>
        <begin position="247"/>
        <end position="278"/>
    </location>
</feature>
<sequence length="606" mass="66991">MYLIVMQYHPQLWPLPKNWRMNSAISTVNQQGIAMLQKEIFPANTKWTIIAIGTLAGLLWALPSGLHLQGRYSFYLPPLVLSAACVLAFTLYRLNAVKPWLGALLTLPFIALMTGWRRWNFPEMTAGEFHFQNSCAIIFLLMLAMPFLAAFCNEPAQKQGKGALSAFITGALWNNTFTFGVTAIMTGLFWLVLMLWSKLFSMIGIKLFEQLFFDNAFFPSMATGAVIAAGIVFCRRLPGAAGMYRNLITLAVNVLLPLHAITSLLFLACLPFTGLAIIPKSFSAATLLLSMTLLMLVFSAIVGESAPGGSRWQRAVARLVLVAQYLTPLLAALAGWALWLRIGEYGWTEERVYAVAIALLAFSGSLLLLRAQRRAWSQGAGNMNTFTVLMLALTACGGFLLHTPVLDPLRISVKNQLARYTQGKAKADTGDIYTFSNAGRRGKAMLQELKAHPQWLNDPAGQKSLLMQILAGQQTDSTKPGVSDLQRSIPLRAGSEAPPESWWQAQAEYIDSSLSTCLMEAGSCLVWMQDLNNDGAPEVLLYNHYQPAIAVYTRQDAKWRQAGNAMLSESADKAIREGMPKAVIKPWRDLEINGQRYPVQYYGLDD</sequence>
<name>A0A2L0ICR6_9GAMM</name>
<keyword evidence="1" id="KW-0472">Membrane</keyword>
<dbReference type="Proteomes" id="UP000238365">
    <property type="component" value="Chromosome"/>
</dbReference>
<feature type="transmembrane region" description="Helical" evidence="1">
    <location>
        <begin position="99"/>
        <end position="119"/>
    </location>
</feature>
<keyword evidence="1" id="KW-1133">Transmembrane helix</keyword>
<accession>A0A2L0ICR6</accession>
<feature type="transmembrane region" description="Helical" evidence="1">
    <location>
        <begin position="72"/>
        <end position="92"/>
    </location>
</feature>
<gene>
    <name evidence="2" type="ORF">C2E15_03030</name>
</gene>
<dbReference type="KEGG" id="pgz:C2E15_03030"/>
<evidence type="ECO:0000313" key="2">
    <source>
        <dbReference type="EMBL" id="AUX92172.1"/>
    </source>
</evidence>
<feature type="transmembrane region" description="Helical" evidence="1">
    <location>
        <begin position="351"/>
        <end position="369"/>
    </location>
</feature>
<feature type="transmembrane region" description="Helical" evidence="1">
    <location>
        <begin position="216"/>
        <end position="235"/>
    </location>
</feature>
<proteinExistence type="predicted"/>
<feature type="transmembrane region" description="Helical" evidence="1">
    <location>
        <begin position="47"/>
        <end position="66"/>
    </location>
</feature>
<keyword evidence="3" id="KW-1185">Reference proteome</keyword>
<dbReference type="Pfam" id="PF13687">
    <property type="entry name" value="DUF4153"/>
    <property type="match status" value="1"/>
</dbReference>
<protein>
    <recommendedName>
        <fullName evidence="4">DUF4153 domain-containing protein</fullName>
    </recommendedName>
</protein>
<evidence type="ECO:0000313" key="3">
    <source>
        <dbReference type="Proteomes" id="UP000238365"/>
    </source>
</evidence>